<evidence type="ECO:0000313" key="3">
    <source>
        <dbReference type="Proteomes" id="UP000193920"/>
    </source>
</evidence>
<evidence type="ECO:0000313" key="2">
    <source>
        <dbReference type="EMBL" id="ORY54351.1"/>
    </source>
</evidence>
<dbReference type="EMBL" id="MCOG01000086">
    <property type="protein sequence ID" value="ORY54351.1"/>
    <property type="molecule type" value="Genomic_DNA"/>
</dbReference>
<dbReference type="Proteomes" id="UP000193920">
    <property type="component" value="Unassembled WGS sequence"/>
</dbReference>
<keyword evidence="1" id="KW-1133">Transmembrane helix</keyword>
<keyword evidence="1" id="KW-0472">Membrane</keyword>
<sequence length="237" mass="28542">MKEIIDLGEKSGLNNTEINALPLNKGDLYQSNNILCFINNQYFTWTCLVLLLNYKKWKRPVVIILFLHWFLRCIGDCFFYSYDLFEKKSNRWPHSNNSWLYSYGVASIFWYFSEIIGDWYPLLRTTAIIKNKGKLKMVFITCFLYNFIKIIQMFNYLTYVPFRKGYNIPLEEKNYLHDIDEREFKFKQWINVAGQQIFSLLYDLAVIRAFKKNIFNNINNIKNDDSSNENRFYINSK</sequence>
<keyword evidence="3" id="KW-1185">Reference proteome</keyword>
<accession>A0A1Y2D4Y4</accession>
<feature type="transmembrane region" description="Helical" evidence="1">
    <location>
        <begin position="135"/>
        <end position="157"/>
    </location>
</feature>
<comment type="caution">
    <text evidence="2">The sequence shown here is derived from an EMBL/GenBank/DDBJ whole genome shotgun (WGS) entry which is preliminary data.</text>
</comment>
<feature type="transmembrane region" description="Helical" evidence="1">
    <location>
        <begin position="101"/>
        <end position="123"/>
    </location>
</feature>
<reference evidence="2 3" key="1">
    <citation type="submission" date="2016-08" db="EMBL/GenBank/DDBJ databases">
        <title>A Parts List for Fungal Cellulosomes Revealed by Comparative Genomics.</title>
        <authorList>
            <consortium name="DOE Joint Genome Institute"/>
            <person name="Haitjema C.H."/>
            <person name="Gilmore S.P."/>
            <person name="Henske J.K."/>
            <person name="Solomon K.V."/>
            <person name="De Groot R."/>
            <person name="Kuo A."/>
            <person name="Mondo S.J."/>
            <person name="Salamov A.A."/>
            <person name="Labutti K."/>
            <person name="Zhao Z."/>
            <person name="Chiniquy J."/>
            <person name="Barry K."/>
            <person name="Brewer H.M."/>
            <person name="Purvine S.O."/>
            <person name="Wright A.T."/>
            <person name="Boxma B."/>
            <person name="Van Alen T."/>
            <person name="Hackstein J.H."/>
            <person name="Baker S.E."/>
            <person name="Grigoriev I.V."/>
            <person name="O'Malley M.A."/>
        </authorList>
    </citation>
    <scope>NUCLEOTIDE SEQUENCE [LARGE SCALE GENOMIC DNA]</scope>
    <source>
        <strain evidence="2 3">G1</strain>
    </source>
</reference>
<name>A0A1Y2D4Y4_9FUNG</name>
<keyword evidence="1" id="KW-0812">Transmembrane</keyword>
<dbReference type="AlphaFoldDB" id="A0A1Y2D4Y4"/>
<feature type="transmembrane region" description="Helical" evidence="1">
    <location>
        <begin position="61"/>
        <end position="81"/>
    </location>
</feature>
<protein>
    <submittedName>
        <fullName evidence="2">Uncharacterized protein</fullName>
    </submittedName>
</protein>
<evidence type="ECO:0000256" key="1">
    <source>
        <dbReference type="SAM" id="Phobius"/>
    </source>
</evidence>
<proteinExistence type="predicted"/>
<organism evidence="2 3">
    <name type="scientific">Neocallimastix californiae</name>
    <dbReference type="NCBI Taxonomy" id="1754190"/>
    <lineage>
        <taxon>Eukaryota</taxon>
        <taxon>Fungi</taxon>
        <taxon>Fungi incertae sedis</taxon>
        <taxon>Chytridiomycota</taxon>
        <taxon>Chytridiomycota incertae sedis</taxon>
        <taxon>Neocallimastigomycetes</taxon>
        <taxon>Neocallimastigales</taxon>
        <taxon>Neocallimastigaceae</taxon>
        <taxon>Neocallimastix</taxon>
    </lineage>
</organism>
<gene>
    <name evidence="2" type="ORF">LY90DRAFT_507726</name>
</gene>
<dbReference type="OrthoDB" id="10477539at2759"/>